<dbReference type="GO" id="GO:0070402">
    <property type="term" value="F:NADPH binding"/>
    <property type="evidence" value="ECO:0007669"/>
    <property type="project" value="InterPro"/>
</dbReference>
<dbReference type="NCBIfam" id="NF009114">
    <property type="entry name" value="PRK12464.1"/>
    <property type="match status" value="1"/>
</dbReference>
<feature type="binding site" evidence="9">
    <location>
        <position position="216"/>
    </location>
    <ligand>
        <name>1-deoxy-D-xylulose 5-phosphate</name>
        <dbReference type="ChEBI" id="CHEBI:57792"/>
    </ligand>
</feature>
<dbReference type="RefSeq" id="WP_057953320.1">
    <property type="nucleotide sequence ID" value="NZ_CP013118.1"/>
</dbReference>
<dbReference type="SUPFAM" id="SSF51735">
    <property type="entry name" value="NAD(P)-binding Rossmann-fold domains"/>
    <property type="match status" value="1"/>
</dbReference>
<evidence type="ECO:0000256" key="4">
    <source>
        <dbReference type="ARBA" id="ARBA00022857"/>
    </source>
</evidence>
<keyword evidence="7 9" id="KW-0414">Isoprene biosynthesis</keyword>
<feature type="binding site" evidence="9">
    <location>
        <position position="219"/>
    </location>
    <ligand>
        <name>1-deoxy-D-xylulose 5-phosphate</name>
        <dbReference type="ChEBI" id="CHEBI:57792"/>
    </ligand>
</feature>
<dbReference type="GO" id="GO:0030604">
    <property type="term" value="F:1-deoxy-D-xylulose-5-phosphate reductoisomerase activity"/>
    <property type="evidence" value="ECO:0007669"/>
    <property type="project" value="UniProtKB-UniRule"/>
</dbReference>
<keyword evidence="13" id="KW-0413">Isomerase</keyword>
<evidence type="ECO:0000256" key="8">
    <source>
        <dbReference type="ARBA" id="ARBA00048543"/>
    </source>
</evidence>
<keyword evidence="6 9" id="KW-0464">Manganese</keyword>
<feature type="binding site" evidence="9">
    <location>
        <position position="150"/>
    </location>
    <ligand>
        <name>Mn(2+)</name>
        <dbReference type="ChEBI" id="CHEBI:29035"/>
    </ligand>
</feature>
<organism evidence="13 14">
    <name type="scientific">Salinivirga cyanobacteriivorans</name>
    <dbReference type="NCBI Taxonomy" id="1307839"/>
    <lineage>
        <taxon>Bacteria</taxon>
        <taxon>Pseudomonadati</taxon>
        <taxon>Bacteroidota</taxon>
        <taxon>Bacteroidia</taxon>
        <taxon>Bacteroidales</taxon>
        <taxon>Salinivirgaceae</taxon>
        <taxon>Salinivirga</taxon>
    </lineage>
</organism>
<feature type="binding site" evidence="9">
    <location>
        <position position="203"/>
    </location>
    <ligand>
        <name>NADPH</name>
        <dbReference type="ChEBI" id="CHEBI:57783"/>
    </ligand>
</feature>
<evidence type="ECO:0000313" key="13">
    <source>
        <dbReference type="EMBL" id="ALO15899.1"/>
    </source>
</evidence>
<sequence>MKKIAILGSTGSIGTQALEVIRQNPERFSVVGLSSHANANLLIEQAKEFKPAMVHITDEKIVKEVKAALKNTSTKVLTGAKELKGLATDSDVDMVISAIVGFAGLRPTLAAIEAGKDIALANKETLVVAGDIVMDLATKKEINILPVDSEHSAIFQAMQGENYDKVRRMILTASGGPFLDMDIKDMYRVSCEDALKHPNWNMGNKITIDSATMMNKGLEVIEAYHLFKTPPFKIEVVIHPQSIIHSMVEFDDRSIKAQMGLPDMRVPIQYALGYPERLKNKLPELDFTVYNALTFQKPDLEKFPALGIAFETVRRGGNFPCIINAANEIAVDAFLNNQIGFMEIARVVEQTMEAATPCVNPDLDDLVQTDEEAREKAKEFIIQLK</sequence>
<dbReference type="GO" id="GO:0016853">
    <property type="term" value="F:isomerase activity"/>
    <property type="evidence" value="ECO:0007669"/>
    <property type="project" value="UniProtKB-KW"/>
</dbReference>
<dbReference type="NCBIfam" id="TIGR00243">
    <property type="entry name" value="Dxr"/>
    <property type="match status" value="1"/>
</dbReference>
<dbReference type="InterPro" id="IPR036169">
    <property type="entry name" value="DXPR_C_sf"/>
</dbReference>
<evidence type="ECO:0000256" key="5">
    <source>
        <dbReference type="ARBA" id="ARBA00023002"/>
    </source>
</evidence>
<evidence type="ECO:0000259" key="11">
    <source>
        <dbReference type="Pfam" id="PF08436"/>
    </source>
</evidence>
<evidence type="ECO:0000259" key="12">
    <source>
        <dbReference type="Pfam" id="PF13288"/>
    </source>
</evidence>
<comment type="catalytic activity">
    <reaction evidence="8">
        <text>2-C-methyl-D-erythritol 4-phosphate + NADP(+) = 1-deoxy-D-xylulose 5-phosphate + NADPH + H(+)</text>
        <dbReference type="Rhea" id="RHEA:13717"/>
        <dbReference type="ChEBI" id="CHEBI:15378"/>
        <dbReference type="ChEBI" id="CHEBI:57783"/>
        <dbReference type="ChEBI" id="CHEBI:57792"/>
        <dbReference type="ChEBI" id="CHEBI:58262"/>
        <dbReference type="ChEBI" id="CHEBI:58349"/>
        <dbReference type="EC" id="1.1.1.267"/>
    </reaction>
    <physiologicalReaction direction="right-to-left" evidence="8">
        <dbReference type="Rhea" id="RHEA:13719"/>
    </physiologicalReaction>
</comment>
<comment type="function">
    <text evidence="9">Catalyzes the NADPH-dependent rearrangement and reduction of 1-deoxy-D-xylulose-5-phosphate (DXP) to 2-C-methyl-D-erythritol 4-phosphate (MEP).</text>
</comment>
<feature type="domain" description="DXP reductoisomerase C-terminal" evidence="12">
    <location>
        <begin position="259"/>
        <end position="375"/>
    </location>
</feature>
<dbReference type="KEGG" id="blq:L21SP5_02266"/>
<evidence type="ECO:0000256" key="9">
    <source>
        <dbReference type="HAMAP-Rule" id="MF_00183"/>
    </source>
</evidence>
<feature type="binding site" evidence="9">
    <location>
        <position position="150"/>
    </location>
    <ligand>
        <name>1-deoxy-D-xylulose 5-phosphate</name>
        <dbReference type="ChEBI" id="CHEBI:57792"/>
    </ligand>
</feature>
<feature type="binding site" evidence="9">
    <location>
        <position position="124"/>
    </location>
    <ligand>
        <name>NADPH</name>
        <dbReference type="ChEBI" id="CHEBI:57783"/>
    </ligand>
</feature>
<evidence type="ECO:0000256" key="7">
    <source>
        <dbReference type="ARBA" id="ARBA00023229"/>
    </source>
</evidence>
<name>A0A0S2I0X5_9BACT</name>
<gene>
    <name evidence="9 13" type="primary">dxr</name>
    <name evidence="13" type="ORF">L21SP5_02266</name>
</gene>
<dbReference type="InterPro" id="IPR036291">
    <property type="entry name" value="NAD(P)-bd_dom_sf"/>
</dbReference>
<comment type="similarity">
    <text evidence="2 9">Belongs to the DXR family.</text>
</comment>
<dbReference type="SUPFAM" id="SSF69055">
    <property type="entry name" value="1-deoxy-D-xylulose-5-phosphate reductoisomerase, C-terminal domain"/>
    <property type="match status" value="1"/>
</dbReference>
<dbReference type="Pfam" id="PF08436">
    <property type="entry name" value="DXP_redisom_C"/>
    <property type="match status" value="1"/>
</dbReference>
<accession>A0A0S2I0X5</accession>
<dbReference type="Gene3D" id="3.40.50.720">
    <property type="entry name" value="NAD(P)-binding Rossmann-like Domain"/>
    <property type="match status" value="1"/>
</dbReference>
<feature type="binding site" evidence="9">
    <location>
        <position position="13"/>
    </location>
    <ligand>
        <name>NADPH</name>
        <dbReference type="ChEBI" id="CHEBI:57783"/>
    </ligand>
</feature>
<reference evidence="13 14" key="1">
    <citation type="submission" date="2015-11" db="EMBL/GenBank/DDBJ databases">
        <title>Description and complete genome sequence of a novel strain predominating in hypersaline microbial mats and representing a new family of the Bacteriodetes phylum.</title>
        <authorList>
            <person name="Spring S."/>
            <person name="Bunk B."/>
            <person name="Sproer C."/>
            <person name="Klenk H.-P."/>
        </authorList>
    </citation>
    <scope>NUCLEOTIDE SEQUENCE [LARGE SCALE GENOMIC DNA]</scope>
    <source>
        <strain evidence="13 14">L21-Spi-D4</strain>
    </source>
</reference>
<dbReference type="STRING" id="1307839.L21SP5_02266"/>
<feature type="binding site" evidence="9">
    <location>
        <position position="148"/>
    </location>
    <ligand>
        <name>Mn(2+)</name>
        <dbReference type="ChEBI" id="CHEBI:29035"/>
    </ligand>
</feature>
<feature type="binding site" evidence="9">
    <location>
        <position position="210"/>
    </location>
    <ligand>
        <name>1-deoxy-D-xylulose 5-phosphate</name>
        <dbReference type="ChEBI" id="CHEBI:57792"/>
    </ligand>
</feature>
<feature type="binding site" evidence="9">
    <location>
        <position position="174"/>
    </location>
    <ligand>
        <name>1-deoxy-D-xylulose 5-phosphate</name>
        <dbReference type="ChEBI" id="CHEBI:57792"/>
    </ligand>
</feature>
<keyword evidence="4 9" id="KW-0521">NADP</keyword>
<dbReference type="GO" id="GO:0051484">
    <property type="term" value="P:isopentenyl diphosphate biosynthetic process, methylerythritol 4-phosphate pathway involved in terpenoid biosynthetic process"/>
    <property type="evidence" value="ECO:0007669"/>
    <property type="project" value="UniProtKB-ARBA"/>
</dbReference>
<feature type="domain" description="1-deoxy-D-xylulose 5-phosphate reductoisomerase N-terminal" evidence="10">
    <location>
        <begin position="4"/>
        <end position="130"/>
    </location>
</feature>
<dbReference type="InterPro" id="IPR013644">
    <property type="entry name" value="DXP_reductoisomerase_C"/>
</dbReference>
<dbReference type="UniPathway" id="UPA00056">
    <property type="reaction ID" value="UER00092"/>
</dbReference>
<dbReference type="PANTHER" id="PTHR30525">
    <property type="entry name" value="1-DEOXY-D-XYLULOSE 5-PHOSPHATE REDUCTOISOMERASE"/>
    <property type="match status" value="1"/>
</dbReference>
<feature type="binding site" evidence="9">
    <location>
        <position position="122"/>
    </location>
    <ligand>
        <name>NADPH</name>
        <dbReference type="ChEBI" id="CHEBI:57783"/>
    </ligand>
</feature>
<dbReference type="PIRSF" id="PIRSF006205">
    <property type="entry name" value="Dxp_reductismrs"/>
    <property type="match status" value="1"/>
</dbReference>
<evidence type="ECO:0000259" key="10">
    <source>
        <dbReference type="Pfam" id="PF02670"/>
    </source>
</evidence>
<feature type="binding site" evidence="9">
    <location>
        <position position="197"/>
    </location>
    <ligand>
        <name>1-deoxy-D-xylulose 5-phosphate</name>
        <dbReference type="ChEBI" id="CHEBI:57792"/>
    </ligand>
</feature>
<dbReference type="InterPro" id="IPR013512">
    <property type="entry name" value="DXP_reductoisomerase_N"/>
</dbReference>
<feature type="binding site" evidence="9">
    <location>
        <position position="38"/>
    </location>
    <ligand>
        <name>NADPH</name>
        <dbReference type="ChEBI" id="CHEBI:57783"/>
    </ligand>
</feature>
<keyword evidence="9" id="KW-0460">Magnesium</keyword>
<dbReference type="Pfam" id="PF02670">
    <property type="entry name" value="DXP_reductoisom"/>
    <property type="match status" value="1"/>
</dbReference>
<dbReference type="AlphaFoldDB" id="A0A0S2I0X5"/>
<evidence type="ECO:0000256" key="6">
    <source>
        <dbReference type="ARBA" id="ARBA00023211"/>
    </source>
</evidence>
<evidence type="ECO:0000256" key="2">
    <source>
        <dbReference type="ARBA" id="ARBA00006825"/>
    </source>
</evidence>
<dbReference type="InterPro" id="IPR003821">
    <property type="entry name" value="DXP_reductoisomerase"/>
</dbReference>
<evidence type="ECO:0000256" key="3">
    <source>
        <dbReference type="ARBA" id="ARBA00022723"/>
    </source>
</evidence>
<dbReference type="Pfam" id="PF13288">
    <property type="entry name" value="DXPR_C"/>
    <property type="match status" value="1"/>
</dbReference>
<dbReference type="PATRIC" id="fig|1307839.3.peg.2386"/>
<keyword evidence="5 9" id="KW-0560">Oxidoreductase</keyword>
<dbReference type="InterPro" id="IPR026877">
    <property type="entry name" value="DXPR_C"/>
</dbReference>
<dbReference type="EC" id="1.1.1.267" evidence="9"/>
<feature type="binding site" evidence="9">
    <location>
        <position position="149"/>
    </location>
    <ligand>
        <name>1-deoxy-D-xylulose 5-phosphate</name>
        <dbReference type="ChEBI" id="CHEBI:57792"/>
    </ligand>
</feature>
<evidence type="ECO:0000313" key="14">
    <source>
        <dbReference type="Proteomes" id="UP000064893"/>
    </source>
</evidence>
<dbReference type="EMBL" id="CP013118">
    <property type="protein sequence ID" value="ALO15899.1"/>
    <property type="molecule type" value="Genomic_DNA"/>
</dbReference>
<dbReference type="Proteomes" id="UP000064893">
    <property type="component" value="Chromosome"/>
</dbReference>
<feature type="binding site" evidence="9">
    <location>
        <position position="10"/>
    </location>
    <ligand>
        <name>NADPH</name>
        <dbReference type="ChEBI" id="CHEBI:57783"/>
    </ligand>
</feature>
<feature type="binding site" evidence="9">
    <location>
        <position position="12"/>
    </location>
    <ligand>
        <name>NADPH</name>
        <dbReference type="ChEBI" id="CHEBI:57783"/>
    </ligand>
</feature>
<feature type="binding site" evidence="9">
    <location>
        <position position="219"/>
    </location>
    <ligand>
        <name>Mn(2+)</name>
        <dbReference type="ChEBI" id="CHEBI:29035"/>
    </ligand>
</feature>
<dbReference type="HAMAP" id="MF_00183">
    <property type="entry name" value="DXP_reductoisom"/>
    <property type="match status" value="1"/>
</dbReference>
<comment type="caution">
    <text evidence="9">Lacks conserved residue(s) required for the propagation of feature annotation.</text>
</comment>
<evidence type="ECO:0000256" key="1">
    <source>
        <dbReference type="ARBA" id="ARBA00005094"/>
    </source>
</evidence>
<feature type="binding site" evidence="9">
    <location>
        <position position="11"/>
    </location>
    <ligand>
        <name>NADPH</name>
        <dbReference type="ChEBI" id="CHEBI:57783"/>
    </ligand>
</feature>
<keyword evidence="3 9" id="KW-0479">Metal-binding</keyword>
<feature type="binding site" evidence="9">
    <location>
        <position position="215"/>
    </location>
    <ligand>
        <name>1-deoxy-D-xylulose 5-phosphate</name>
        <dbReference type="ChEBI" id="CHEBI:57792"/>
    </ligand>
</feature>
<feature type="binding site" evidence="9">
    <location>
        <position position="123"/>
    </location>
    <ligand>
        <name>1-deoxy-D-xylulose 5-phosphate</name>
        <dbReference type="ChEBI" id="CHEBI:57792"/>
    </ligand>
</feature>
<dbReference type="Gene3D" id="1.10.1740.10">
    <property type="match status" value="1"/>
</dbReference>
<dbReference type="PANTHER" id="PTHR30525:SF0">
    <property type="entry name" value="1-DEOXY-D-XYLULOSE 5-PHOSPHATE REDUCTOISOMERASE, CHLOROPLASTIC"/>
    <property type="match status" value="1"/>
</dbReference>
<keyword evidence="14" id="KW-1185">Reference proteome</keyword>
<dbReference type="GO" id="GO:0030145">
    <property type="term" value="F:manganese ion binding"/>
    <property type="evidence" value="ECO:0007669"/>
    <property type="project" value="TreeGrafter"/>
</dbReference>
<dbReference type="OrthoDB" id="9806546at2"/>
<proteinExistence type="inferred from homology"/>
<feature type="domain" description="1-deoxy-D-xylulose 5-phosphate reductoisomerase C-terminal" evidence="11">
    <location>
        <begin position="144"/>
        <end position="227"/>
    </location>
</feature>
<comment type="pathway">
    <text evidence="1 9">Isoprenoid biosynthesis; isopentenyl diphosphate biosynthesis via DXP pathway; isopentenyl diphosphate from 1-deoxy-D-xylulose 5-phosphate: step 1/6.</text>
</comment>
<comment type="cofactor">
    <cofactor evidence="9">
        <name>Mg(2+)</name>
        <dbReference type="ChEBI" id="CHEBI:18420"/>
    </cofactor>
    <cofactor evidence="9">
        <name>Mn(2+)</name>
        <dbReference type="ChEBI" id="CHEBI:29035"/>
    </cofactor>
</comment>
<dbReference type="SUPFAM" id="SSF55347">
    <property type="entry name" value="Glyceraldehyde-3-phosphate dehydrogenase-like, C-terminal domain"/>
    <property type="match status" value="1"/>
</dbReference>
<dbReference type="FunFam" id="3.40.50.720:FF:000045">
    <property type="entry name" value="1-deoxy-D-xylulose 5-phosphate reductoisomerase"/>
    <property type="match status" value="1"/>
</dbReference>
<protein>
    <recommendedName>
        <fullName evidence="9">1-deoxy-D-xylulose 5-phosphate reductoisomerase</fullName>
        <shortName evidence="9">DXP reductoisomerase</shortName>
        <ecNumber evidence="9">1.1.1.267</ecNumber>
    </recommendedName>
    <alternativeName>
        <fullName evidence="9">1-deoxyxylulose-5-phosphate reductoisomerase</fullName>
    </alternativeName>
    <alternativeName>
        <fullName evidence="9">2-C-methyl-D-erythritol 4-phosphate synthase</fullName>
    </alternativeName>
</protein>